<dbReference type="NCBIfam" id="TIGR01080">
    <property type="entry name" value="rplX_A_E"/>
    <property type="match status" value="1"/>
</dbReference>
<organism evidence="5 6">
    <name type="scientific">Pseudocohnilembus persalinus</name>
    <name type="common">Ciliate</name>
    <dbReference type="NCBI Taxonomy" id="266149"/>
    <lineage>
        <taxon>Eukaryota</taxon>
        <taxon>Sar</taxon>
        <taxon>Alveolata</taxon>
        <taxon>Ciliophora</taxon>
        <taxon>Intramacronucleata</taxon>
        <taxon>Oligohymenophorea</taxon>
        <taxon>Scuticociliatia</taxon>
        <taxon>Philasterida</taxon>
        <taxon>Pseudocohnilembidae</taxon>
        <taxon>Pseudocohnilembus</taxon>
    </lineage>
</organism>
<name>A0A0V0R887_PSEPJ</name>
<dbReference type="OMA" id="VRIMRGD"/>
<dbReference type="FunCoup" id="A0A0V0R887">
    <property type="interactions" value="440"/>
</dbReference>
<dbReference type="InterPro" id="IPR008991">
    <property type="entry name" value="Translation_prot_SH3-like_sf"/>
</dbReference>
<dbReference type="CDD" id="cd06089">
    <property type="entry name" value="KOW_RPL26"/>
    <property type="match status" value="1"/>
</dbReference>
<keyword evidence="6" id="KW-1185">Reference proteome</keyword>
<dbReference type="Gene3D" id="2.30.30.30">
    <property type="match status" value="1"/>
</dbReference>
<evidence type="ECO:0000256" key="3">
    <source>
        <dbReference type="ARBA" id="ARBA00023274"/>
    </source>
</evidence>
<accession>A0A0V0R887</accession>
<dbReference type="InterPro" id="IPR005825">
    <property type="entry name" value="Ribosomal_uL24_CS"/>
</dbReference>
<reference evidence="5 6" key="1">
    <citation type="journal article" date="2015" name="Sci. Rep.">
        <title>Genome of the facultative scuticociliatosis pathogen Pseudocohnilembus persalinus provides insight into its virulence through horizontal gene transfer.</title>
        <authorList>
            <person name="Xiong J."/>
            <person name="Wang G."/>
            <person name="Cheng J."/>
            <person name="Tian M."/>
            <person name="Pan X."/>
            <person name="Warren A."/>
            <person name="Jiang C."/>
            <person name="Yuan D."/>
            <person name="Miao W."/>
        </authorList>
    </citation>
    <scope>NUCLEOTIDE SEQUENCE [LARGE SCALE GENOMIC DNA]</scope>
    <source>
        <strain evidence="5">36N120E</strain>
    </source>
</reference>
<evidence type="ECO:0000259" key="4">
    <source>
        <dbReference type="SMART" id="SM00739"/>
    </source>
</evidence>
<dbReference type="FunFam" id="2.30.30.30:FF:000009">
    <property type="entry name" value="60S ribosomal protein L26"/>
    <property type="match status" value="1"/>
</dbReference>
<dbReference type="OrthoDB" id="307061at2759"/>
<dbReference type="SUPFAM" id="SSF50104">
    <property type="entry name" value="Translation proteins SH3-like domain"/>
    <property type="match status" value="1"/>
</dbReference>
<dbReference type="GO" id="GO:0006412">
    <property type="term" value="P:translation"/>
    <property type="evidence" value="ECO:0007669"/>
    <property type="project" value="InterPro"/>
</dbReference>
<evidence type="ECO:0000313" key="6">
    <source>
        <dbReference type="Proteomes" id="UP000054937"/>
    </source>
</evidence>
<sequence>MKTHVEVSSSRRKCRKAHFSAPSHIKYTLMSAHLSKDLRSKHSIRSLPVRKEDEVIIVRGNYKGNKGKITSVYRKKNCVYVEKVSKTKANGAPYQIPLHPSALVITKLKLDRCRSELIKRKADGLGKGKKDKYEGQMD</sequence>
<dbReference type="Pfam" id="PF00467">
    <property type="entry name" value="KOW"/>
    <property type="match status" value="1"/>
</dbReference>
<comment type="similarity">
    <text evidence="1">Belongs to the universal ribosomal protein uL24 family.</text>
</comment>
<dbReference type="Pfam" id="PF16906">
    <property type="entry name" value="Ribosomal_L26"/>
    <property type="match status" value="1"/>
</dbReference>
<keyword evidence="3" id="KW-0687">Ribonucleoprotein</keyword>
<dbReference type="GO" id="GO:0003723">
    <property type="term" value="F:RNA binding"/>
    <property type="evidence" value="ECO:0007669"/>
    <property type="project" value="InterPro"/>
</dbReference>
<dbReference type="PANTHER" id="PTHR11143">
    <property type="entry name" value="60S RIBOSOMAL PROTEIN L26 FAMILY MEMBER"/>
    <property type="match status" value="1"/>
</dbReference>
<dbReference type="GO" id="GO:0003735">
    <property type="term" value="F:structural constituent of ribosome"/>
    <property type="evidence" value="ECO:0007669"/>
    <property type="project" value="InterPro"/>
</dbReference>
<dbReference type="InterPro" id="IPR041988">
    <property type="entry name" value="Ribosomal_uL24_KOW"/>
</dbReference>
<gene>
    <name evidence="5" type="ORF">PPERSA_08686</name>
</gene>
<evidence type="ECO:0000256" key="1">
    <source>
        <dbReference type="ARBA" id="ARBA00010618"/>
    </source>
</evidence>
<dbReference type="InterPro" id="IPR014722">
    <property type="entry name" value="Rib_uL2_dom2"/>
</dbReference>
<dbReference type="EMBL" id="LDAU01000024">
    <property type="protein sequence ID" value="KRX10691.1"/>
    <property type="molecule type" value="Genomic_DNA"/>
</dbReference>
<dbReference type="PROSITE" id="PS01108">
    <property type="entry name" value="RIBOSOMAL_L24"/>
    <property type="match status" value="1"/>
</dbReference>
<protein>
    <submittedName>
        <fullName evidence="5">Translation protein SH3-like domain</fullName>
    </submittedName>
</protein>
<dbReference type="InterPro" id="IPR005824">
    <property type="entry name" value="KOW"/>
</dbReference>
<feature type="domain" description="KOW" evidence="4">
    <location>
        <begin position="48"/>
        <end position="75"/>
    </location>
</feature>
<dbReference type="SMART" id="SM00739">
    <property type="entry name" value="KOW"/>
    <property type="match status" value="1"/>
</dbReference>
<proteinExistence type="inferred from homology"/>
<dbReference type="Proteomes" id="UP000054937">
    <property type="component" value="Unassembled WGS sequence"/>
</dbReference>
<evidence type="ECO:0000256" key="2">
    <source>
        <dbReference type="ARBA" id="ARBA00022980"/>
    </source>
</evidence>
<dbReference type="InParanoid" id="A0A0V0R887"/>
<dbReference type="GO" id="GO:0015934">
    <property type="term" value="C:large ribosomal subunit"/>
    <property type="evidence" value="ECO:0007669"/>
    <property type="project" value="InterPro"/>
</dbReference>
<comment type="caution">
    <text evidence="5">The sequence shown here is derived from an EMBL/GenBank/DDBJ whole genome shotgun (WGS) entry which is preliminary data.</text>
</comment>
<dbReference type="InterPro" id="IPR005756">
    <property type="entry name" value="Ribosomal_uL24_euk/arc"/>
</dbReference>
<keyword evidence="2" id="KW-0689">Ribosomal protein</keyword>
<dbReference type="AlphaFoldDB" id="A0A0V0R887"/>
<evidence type="ECO:0000313" key="5">
    <source>
        <dbReference type="EMBL" id="KRX10691.1"/>
    </source>
</evidence>